<evidence type="ECO:0008006" key="3">
    <source>
        <dbReference type="Google" id="ProtNLM"/>
    </source>
</evidence>
<dbReference type="AlphaFoldDB" id="A0A317C2F2"/>
<reference evidence="1 2" key="1">
    <citation type="submission" date="2018-05" db="EMBL/GenBank/DDBJ databases">
        <title>Leucothrix arctica sp. nov., isolated from Arctic seawater.</title>
        <authorList>
            <person name="Choi A."/>
            <person name="Baek K."/>
        </authorList>
    </citation>
    <scope>NUCLEOTIDE SEQUENCE [LARGE SCALE GENOMIC DNA]</scope>
    <source>
        <strain evidence="1 2">JCM 18388</strain>
    </source>
</reference>
<evidence type="ECO:0000313" key="2">
    <source>
        <dbReference type="Proteomes" id="UP000245539"/>
    </source>
</evidence>
<name>A0A317C2F2_9GAMM</name>
<dbReference type="OrthoDB" id="8295691at2"/>
<keyword evidence="2" id="KW-1185">Reference proteome</keyword>
<protein>
    <recommendedName>
        <fullName evidence="3">Transcriptional regulator, AbiEi antitoxin, Type IV TA system</fullName>
    </recommendedName>
</protein>
<accession>A0A317C2F2</accession>
<organism evidence="1 2">
    <name type="scientific">Leucothrix pacifica</name>
    <dbReference type="NCBI Taxonomy" id="1247513"/>
    <lineage>
        <taxon>Bacteria</taxon>
        <taxon>Pseudomonadati</taxon>
        <taxon>Pseudomonadota</taxon>
        <taxon>Gammaproteobacteria</taxon>
        <taxon>Thiotrichales</taxon>
        <taxon>Thiotrichaceae</taxon>
        <taxon>Leucothrix</taxon>
    </lineage>
</organism>
<proteinExistence type="predicted"/>
<dbReference type="Proteomes" id="UP000245539">
    <property type="component" value="Unassembled WGS sequence"/>
</dbReference>
<dbReference type="RefSeq" id="WP_109839568.1">
    <property type="nucleotide sequence ID" value="NZ_QGKM01000085.1"/>
</dbReference>
<sequence>MEALAVFENQVIPYSALSAILDSYARPNDKINRLTKQGKLIALKRGLYALSDQHSPPKELIANHLFGPSYVSRQWALSYYGLLSERVVEVTSMCIGRSRQFENELGRFSYHAIPAHYYSLEQTSIQQGNSAFLMATPEKALCDLLLSIRHLRLQSTSAVLSYLSDDLRLNEAELAKLDTRAIRSFAQAGYKVALLNTLADALEVLHD</sequence>
<evidence type="ECO:0000313" key="1">
    <source>
        <dbReference type="EMBL" id="PWQ92519.1"/>
    </source>
</evidence>
<gene>
    <name evidence="1" type="ORF">DKW60_20695</name>
</gene>
<dbReference type="EMBL" id="QGKM01000085">
    <property type="protein sequence ID" value="PWQ92519.1"/>
    <property type="molecule type" value="Genomic_DNA"/>
</dbReference>
<comment type="caution">
    <text evidence="1">The sequence shown here is derived from an EMBL/GenBank/DDBJ whole genome shotgun (WGS) entry which is preliminary data.</text>
</comment>